<name>A0A087BNG7_9BIFI</name>
<gene>
    <name evidence="1" type="ORF">BMIN_0465</name>
</gene>
<keyword evidence="2" id="KW-1185">Reference proteome</keyword>
<proteinExistence type="predicted"/>
<protein>
    <submittedName>
        <fullName evidence="1">Uncharacterized protein</fullName>
    </submittedName>
</protein>
<reference evidence="1 2" key="1">
    <citation type="submission" date="2014-03" db="EMBL/GenBank/DDBJ databases">
        <title>Genomics of Bifidobacteria.</title>
        <authorList>
            <person name="Ventura M."/>
            <person name="Milani C."/>
            <person name="Lugli G.A."/>
        </authorList>
    </citation>
    <scope>NUCLEOTIDE SEQUENCE [LARGE SCALE GENOMIC DNA]</scope>
    <source>
        <strain evidence="1 2">LMG 11592</strain>
    </source>
</reference>
<dbReference type="AlphaFoldDB" id="A0A087BNG7"/>
<evidence type="ECO:0000313" key="1">
    <source>
        <dbReference type="EMBL" id="KFI72567.1"/>
    </source>
</evidence>
<organism evidence="1 2">
    <name type="scientific">Bifidobacterium minimum</name>
    <dbReference type="NCBI Taxonomy" id="1693"/>
    <lineage>
        <taxon>Bacteria</taxon>
        <taxon>Bacillati</taxon>
        <taxon>Actinomycetota</taxon>
        <taxon>Actinomycetes</taxon>
        <taxon>Bifidobacteriales</taxon>
        <taxon>Bifidobacteriaceae</taxon>
        <taxon>Bifidobacterium</taxon>
    </lineage>
</organism>
<accession>A0A087BNG7</accession>
<dbReference type="Proteomes" id="UP000029014">
    <property type="component" value="Unassembled WGS sequence"/>
</dbReference>
<dbReference type="STRING" id="1693.BMIN_0465"/>
<evidence type="ECO:0000313" key="2">
    <source>
        <dbReference type="Proteomes" id="UP000029014"/>
    </source>
</evidence>
<dbReference type="RefSeq" id="WP_022860592.1">
    <property type="nucleotide sequence ID" value="NZ_JGZD01000009.1"/>
</dbReference>
<sequence>MHGRLMRVVSRAAPDGGGVRRVGWRLAEGGSALLRARLMRVPVLVGGSIDGKRII</sequence>
<dbReference type="EMBL" id="JGZD01000009">
    <property type="protein sequence ID" value="KFI72567.1"/>
    <property type="molecule type" value="Genomic_DNA"/>
</dbReference>
<comment type="caution">
    <text evidence="1">The sequence shown here is derived from an EMBL/GenBank/DDBJ whole genome shotgun (WGS) entry which is preliminary data.</text>
</comment>